<proteinExistence type="predicted"/>
<dbReference type="RefSeq" id="WP_212684847.1">
    <property type="nucleotide sequence ID" value="NZ_JAGSPM010000007.1"/>
</dbReference>
<evidence type="ECO:0000313" key="2">
    <source>
        <dbReference type="Proteomes" id="UP000680158"/>
    </source>
</evidence>
<gene>
    <name evidence="1" type="ORF">KDM92_12760</name>
</gene>
<dbReference type="Gene3D" id="2.40.10.270">
    <property type="entry name" value="Bacteriophage SPP1 head-tail adaptor protein"/>
    <property type="match status" value="1"/>
</dbReference>
<comment type="caution">
    <text evidence="1">The sequence shown here is derived from an EMBL/GenBank/DDBJ whole genome shotgun (WGS) entry which is preliminary data.</text>
</comment>
<sequence length="105" mass="11769">MKAGLLNRKITIQSFGPTQDSIGQEIQDWAPFATTWANIRFLNGVESVKADAEVSVSKASIRIRYRQDITEAMRVVYNGITYQIKAVLPDEVGRDHVDLSCEVVK</sequence>
<dbReference type="InterPro" id="IPR038666">
    <property type="entry name" value="SSP1_head-tail_sf"/>
</dbReference>
<dbReference type="NCBIfam" id="TIGR01563">
    <property type="entry name" value="gp16_SPP1"/>
    <property type="match status" value="1"/>
</dbReference>
<dbReference type="InterPro" id="IPR008767">
    <property type="entry name" value="Phage_SPP1_head-tail_adaptor"/>
</dbReference>
<accession>A0A941I4G6</accession>
<organism evidence="1 2">
    <name type="scientific">Undibacterium baiyunense</name>
    <dbReference type="NCBI Taxonomy" id="2828731"/>
    <lineage>
        <taxon>Bacteria</taxon>
        <taxon>Pseudomonadati</taxon>
        <taxon>Pseudomonadota</taxon>
        <taxon>Betaproteobacteria</taxon>
        <taxon>Burkholderiales</taxon>
        <taxon>Oxalobacteraceae</taxon>
        <taxon>Undibacterium</taxon>
    </lineage>
</organism>
<dbReference type="AlphaFoldDB" id="A0A941I4G6"/>
<dbReference type="EMBL" id="JAGSPM010000007">
    <property type="protein sequence ID" value="MBR7747456.1"/>
    <property type="molecule type" value="Genomic_DNA"/>
</dbReference>
<reference evidence="1 2" key="1">
    <citation type="submission" date="2021-04" db="EMBL/GenBank/DDBJ databases">
        <title>novel species isolated from subtropical streams in China.</title>
        <authorList>
            <person name="Lu H."/>
        </authorList>
    </citation>
    <scope>NUCLEOTIDE SEQUENCE [LARGE SCALE GENOMIC DNA]</scope>
    <source>
        <strain evidence="1 2">BYS107W</strain>
    </source>
</reference>
<dbReference type="Proteomes" id="UP000680158">
    <property type="component" value="Unassembled WGS sequence"/>
</dbReference>
<keyword evidence="2" id="KW-1185">Reference proteome</keyword>
<evidence type="ECO:0000313" key="1">
    <source>
        <dbReference type="EMBL" id="MBR7747456.1"/>
    </source>
</evidence>
<protein>
    <submittedName>
        <fullName evidence="1">Phage head closure protein</fullName>
    </submittedName>
</protein>
<dbReference type="Pfam" id="PF05521">
    <property type="entry name" value="Phage_HCP"/>
    <property type="match status" value="1"/>
</dbReference>
<name>A0A941I4G6_9BURK</name>